<organism evidence="4 5">
    <name type="scientific">Chthonomonas calidirosea (strain DSM 23976 / ICMP 18418 / T49)</name>
    <dbReference type="NCBI Taxonomy" id="1303518"/>
    <lineage>
        <taxon>Bacteria</taxon>
        <taxon>Bacillati</taxon>
        <taxon>Armatimonadota</taxon>
        <taxon>Chthonomonadia</taxon>
        <taxon>Chthonomonadales</taxon>
        <taxon>Chthonomonadaceae</taxon>
        <taxon>Chthonomonas</taxon>
    </lineage>
</organism>
<dbReference type="EMBL" id="HF951689">
    <property type="protein sequence ID" value="CCW35643.1"/>
    <property type="molecule type" value="Genomic_DNA"/>
</dbReference>
<dbReference type="InterPro" id="IPR050832">
    <property type="entry name" value="Bact_Acetyltransf"/>
</dbReference>
<dbReference type="Pfam" id="PF00583">
    <property type="entry name" value="Acetyltransf_1"/>
    <property type="match status" value="1"/>
</dbReference>
<dbReference type="CDD" id="cd04301">
    <property type="entry name" value="NAT_SF"/>
    <property type="match status" value="1"/>
</dbReference>
<dbReference type="InParanoid" id="S0EW28"/>
<reference evidence="5" key="1">
    <citation type="submission" date="2013-03" db="EMBL/GenBank/DDBJ databases">
        <title>Genome sequence of Chthonomonas calidirosea, the first sequenced genome from the Armatimonadetes phylum (formally candidate division OP10).</title>
        <authorList>
            <person name="Lee K.C.Y."/>
            <person name="Morgan X.C."/>
            <person name="Dunfield P.F."/>
            <person name="Tamas I."/>
            <person name="Houghton K.M."/>
            <person name="Vyssotski M."/>
            <person name="Ryan J.L.J."/>
            <person name="Lagutin K."/>
            <person name="McDonald I.R."/>
            <person name="Stott M.B."/>
        </authorList>
    </citation>
    <scope>NUCLEOTIDE SEQUENCE [LARGE SCALE GENOMIC DNA]</scope>
    <source>
        <strain evidence="5">DSM 23976 / ICMP 18418 / T49</strain>
    </source>
</reference>
<dbReference type="STRING" id="454171.CP488_02260"/>
<feature type="domain" description="N-acetyltransferase" evidence="3">
    <location>
        <begin position="126"/>
        <end position="263"/>
    </location>
</feature>
<dbReference type="Proteomes" id="UP000014227">
    <property type="component" value="Chromosome I"/>
</dbReference>
<dbReference type="InterPro" id="IPR000182">
    <property type="entry name" value="GNAT_dom"/>
</dbReference>
<dbReference type="eggNOG" id="COG0456">
    <property type="taxonomic scope" value="Bacteria"/>
</dbReference>
<evidence type="ECO:0000259" key="3">
    <source>
        <dbReference type="PROSITE" id="PS51186"/>
    </source>
</evidence>
<keyword evidence="5" id="KW-1185">Reference proteome</keyword>
<keyword evidence="2" id="KW-0012">Acyltransferase</keyword>
<dbReference type="SUPFAM" id="SSF55729">
    <property type="entry name" value="Acyl-CoA N-acyltransferases (Nat)"/>
    <property type="match status" value="1"/>
</dbReference>
<dbReference type="GO" id="GO:0016747">
    <property type="term" value="F:acyltransferase activity, transferring groups other than amino-acyl groups"/>
    <property type="evidence" value="ECO:0007669"/>
    <property type="project" value="InterPro"/>
</dbReference>
<dbReference type="PATRIC" id="fig|1303518.3.peg.1891"/>
<keyword evidence="1 4" id="KW-0808">Transferase</keyword>
<evidence type="ECO:0000256" key="1">
    <source>
        <dbReference type="ARBA" id="ARBA00022679"/>
    </source>
</evidence>
<dbReference type="PANTHER" id="PTHR43877">
    <property type="entry name" value="AMINOALKYLPHOSPHONATE N-ACETYLTRANSFERASE-RELATED-RELATED"/>
    <property type="match status" value="1"/>
</dbReference>
<dbReference type="OrthoDB" id="3389160at2"/>
<accession>S0EW28</accession>
<evidence type="ECO:0000313" key="5">
    <source>
        <dbReference type="Proteomes" id="UP000014227"/>
    </source>
</evidence>
<proteinExistence type="predicted"/>
<dbReference type="HOGENOM" id="CLU_1056464_0_0_0"/>
<gene>
    <name evidence="4" type="ORF">CCALI_01831</name>
</gene>
<dbReference type="KEGG" id="ccz:CCALI_01831"/>
<name>S0EW28_CHTCT</name>
<dbReference type="PROSITE" id="PS51186">
    <property type="entry name" value="GNAT"/>
    <property type="match status" value="1"/>
</dbReference>
<sequence>MNALWWLDPLLKHEIHYFAFAGSSWQTDCAWYLFSETLPKYHDANRALRLRDDGRGPRKILQEVVAVFKQHRRWPIVIDIDPVAEEQGFLDALLREGALQNRSRYPLYAYKATQPPLPPSPQVWVAAVPAYDEEARQIWVELQICDERTEEERQFWRAVAEAESRFSGCRLYLAYIEESPVGACDLFSMDGWARIDSVITHPEWRRRGVASALVTRAIADALAEGNQLVYLFTEAGGPAESLYRRLGFERLHEGPLHRHLLLA</sequence>
<evidence type="ECO:0000256" key="2">
    <source>
        <dbReference type="ARBA" id="ARBA00023315"/>
    </source>
</evidence>
<dbReference type="AlphaFoldDB" id="S0EW28"/>
<protein>
    <submittedName>
        <fullName evidence="4">Predicted acetyltransferase</fullName>
    </submittedName>
</protein>
<dbReference type="Gene3D" id="3.40.630.30">
    <property type="match status" value="1"/>
</dbReference>
<dbReference type="InterPro" id="IPR016181">
    <property type="entry name" value="Acyl_CoA_acyltransferase"/>
</dbReference>
<evidence type="ECO:0000313" key="4">
    <source>
        <dbReference type="EMBL" id="CCW35643.1"/>
    </source>
</evidence>